<dbReference type="SUPFAM" id="SSF53850">
    <property type="entry name" value="Periplasmic binding protein-like II"/>
    <property type="match status" value="1"/>
</dbReference>
<dbReference type="Proteomes" id="UP001189773">
    <property type="component" value="Unassembled WGS sequence"/>
</dbReference>
<dbReference type="Pfam" id="PF12849">
    <property type="entry name" value="PBP_like_2"/>
    <property type="match status" value="1"/>
</dbReference>
<keyword evidence="1 2" id="KW-0732">Signal</keyword>
<feature type="chain" id="PRO_5042053150" description="PBP domain-containing protein" evidence="2">
    <location>
        <begin position="29"/>
        <end position="390"/>
    </location>
</feature>
<feature type="domain" description="PBP" evidence="3">
    <location>
        <begin position="90"/>
        <end position="359"/>
    </location>
</feature>
<dbReference type="AlphaFoldDB" id="A0AAD2BTE6"/>
<dbReference type="InterPro" id="IPR050811">
    <property type="entry name" value="Phosphate_ABC_transporter"/>
</dbReference>
<dbReference type="PANTHER" id="PTHR30570">
    <property type="entry name" value="PERIPLASMIC PHOSPHATE BINDING COMPONENT OF PHOSPHATE ABC TRANSPORTER"/>
    <property type="match status" value="1"/>
</dbReference>
<gene>
    <name evidence="4" type="ORF">LMG18095_00285</name>
    <name evidence="5" type="ORF">R77560_00410</name>
</gene>
<dbReference type="Proteomes" id="UP001189756">
    <property type="component" value="Unassembled WGS sequence"/>
</dbReference>
<sequence>MHRSITLAATALAAAASLAMLAPAHAQAQPSATPMLMWVTPTTPTNTPQTEAQAKAGVEHGRDLPAPEVLQPTLDTQLPPYQPRRDIKISGTFKGAASDVLVVLAQKWMEKFKAYYPDVNLSISPPYAGSLGAIELIKGDLDFVFVSRELKPDDISKFKAKFGYDPLSVPISGGSYRHFGALDTVAFFVNKDNPIEQITFQQLDQMYSSTHARGGAAITKWGDLGLTGEWADKPINLYGIRPWNGFEEFVRQRVLSADGKRGEWRDGIKFEKLVFPMAKDVATDRYAIGYSGMAYMDAPVKLVPLVEKAGDTPQAPTYENVALATYPLSRLTYFNTNKTPGKPLPPALEEFLKFVLSREGQQVVLDHARYVPLRASQASTARALVEGRAN</sequence>
<keyword evidence="7" id="KW-1185">Reference proteome</keyword>
<evidence type="ECO:0000313" key="7">
    <source>
        <dbReference type="Proteomes" id="UP001189773"/>
    </source>
</evidence>
<evidence type="ECO:0000313" key="6">
    <source>
        <dbReference type="Proteomes" id="UP001189756"/>
    </source>
</evidence>
<dbReference type="PANTHER" id="PTHR30570:SF6">
    <property type="entry name" value="PHOSPHATE-BINDING PROTEIN PSTS"/>
    <property type="match status" value="1"/>
</dbReference>
<evidence type="ECO:0000256" key="2">
    <source>
        <dbReference type="SAM" id="SignalP"/>
    </source>
</evidence>
<protein>
    <recommendedName>
        <fullName evidence="3">PBP domain-containing protein</fullName>
    </recommendedName>
</protein>
<evidence type="ECO:0000256" key="1">
    <source>
        <dbReference type="ARBA" id="ARBA00022729"/>
    </source>
</evidence>
<evidence type="ECO:0000259" key="3">
    <source>
        <dbReference type="Pfam" id="PF12849"/>
    </source>
</evidence>
<proteinExistence type="predicted"/>
<accession>A0AAD2BTE6</accession>
<dbReference type="EMBL" id="CATZAR010000001">
    <property type="protein sequence ID" value="CAJ0777332.1"/>
    <property type="molecule type" value="Genomic_DNA"/>
</dbReference>
<feature type="signal peptide" evidence="2">
    <location>
        <begin position="1"/>
        <end position="28"/>
    </location>
</feature>
<dbReference type="EMBL" id="CATZAZ010000001">
    <property type="protein sequence ID" value="CAJ0778465.1"/>
    <property type="molecule type" value="Genomic_DNA"/>
</dbReference>
<dbReference type="Gene3D" id="3.40.190.10">
    <property type="entry name" value="Periplasmic binding protein-like II"/>
    <property type="match status" value="2"/>
</dbReference>
<dbReference type="InterPro" id="IPR024370">
    <property type="entry name" value="PBP_domain"/>
</dbReference>
<dbReference type="RefSeq" id="WP_024542322.1">
    <property type="nucleotide sequence ID" value="NZ_CATWDO010000001.1"/>
</dbReference>
<name>A0AAD2BTE6_9RALS</name>
<evidence type="ECO:0000313" key="4">
    <source>
        <dbReference type="EMBL" id="CAJ0777332.1"/>
    </source>
</evidence>
<comment type="caution">
    <text evidence="5">The sequence shown here is derived from an EMBL/GenBank/DDBJ whole genome shotgun (WGS) entry which is preliminary data.</text>
</comment>
<organism evidence="5 6">
    <name type="scientific">Ralstonia thomasii</name>
    <dbReference type="NCBI Taxonomy" id="3058596"/>
    <lineage>
        <taxon>Bacteria</taxon>
        <taxon>Pseudomonadati</taxon>
        <taxon>Pseudomonadota</taxon>
        <taxon>Betaproteobacteria</taxon>
        <taxon>Burkholderiales</taxon>
        <taxon>Burkholderiaceae</taxon>
        <taxon>Ralstonia</taxon>
    </lineage>
</organism>
<reference evidence="5 7" key="1">
    <citation type="submission" date="2023-07" db="EMBL/GenBank/DDBJ databases">
        <authorList>
            <person name="Peeters C."/>
        </authorList>
    </citation>
    <scope>NUCLEOTIDE SEQUENCE</scope>
    <source>
        <strain evidence="4 7">LMG 18095</strain>
        <strain evidence="5">R-77560</strain>
    </source>
</reference>
<evidence type="ECO:0000313" key="5">
    <source>
        <dbReference type="EMBL" id="CAJ0778465.1"/>
    </source>
</evidence>